<keyword evidence="1 3" id="KW-0808">Transferase</keyword>
<keyword evidence="6" id="KW-0489">Methyltransferase</keyword>
<comment type="catalytic activity">
    <reaction evidence="3">
        <text>prephenate + S-adenosyl-L-methionine = carboxy-S-adenosyl-L-methionine + 3-phenylpyruvate + H2O</text>
        <dbReference type="Rhea" id="RHEA:51692"/>
        <dbReference type="ChEBI" id="CHEBI:15377"/>
        <dbReference type="ChEBI" id="CHEBI:18005"/>
        <dbReference type="ChEBI" id="CHEBI:29934"/>
        <dbReference type="ChEBI" id="CHEBI:59789"/>
        <dbReference type="ChEBI" id="CHEBI:134278"/>
    </reaction>
</comment>
<organism evidence="6 7">
    <name type="scientific">Helicobacter canis</name>
    <dbReference type="NCBI Taxonomy" id="29419"/>
    <lineage>
        <taxon>Bacteria</taxon>
        <taxon>Pseudomonadati</taxon>
        <taxon>Campylobacterota</taxon>
        <taxon>Epsilonproteobacteria</taxon>
        <taxon>Campylobacterales</taxon>
        <taxon>Helicobacteraceae</taxon>
        <taxon>Helicobacter</taxon>
    </lineage>
</organism>
<dbReference type="GO" id="GO:0032259">
    <property type="term" value="P:methylation"/>
    <property type="evidence" value="ECO:0007669"/>
    <property type="project" value="UniProtKB-KW"/>
</dbReference>
<feature type="binding site" evidence="3">
    <location>
        <position position="190"/>
    </location>
    <ligand>
        <name>S-adenosyl-L-methionine</name>
        <dbReference type="ChEBI" id="CHEBI:59789"/>
    </ligand>
</feature>
<evidence type="ECO:0000256" key="1">
    <source>
        <dbReference type="ARBA" id="ARBA00022679"/>
    </source>
</evidence>
<protein>
    <recommendedName>
        <fullName evidence="3">Carboxy-S-adenosyl-L-methionine synthase</fullName>
        <shortName evidence="3">Cx-SAM synthase</shortName>
        <ecNumber evidence="3">2.1.3.-</ecNumber>
    </recommendedName>
</protein>
<evidence type="ECO:0000256" key="3">
    <source>
        <dbReference type="HAMAP-Rule" id="MF_01589"/>
    </source>
</evidence>
<accession>A0A377J256</accession>
<dbReference type="PIRSF" id="PIRSF006325">
    <property type="entry name" value="MeTrfase_bac"/>
    <property type="match status" value="1"/>
</dbReference>
<comment type="caution">
    <text evidence="3">Lacks conserved residue(s) required for the propagation of feature annotation.</text>
</comment>
<feature type="binding site" evidence="3 4">
    <location>
        <begin position="108"/>
        <end position="109"/>
    </location>
    <ligand>
        <name>S-adenosyl-L-methionine</name>
        <dbReference type="ChEBI" id="CHEBI:59789"/>
    </ligand>
</feature>
<dbReference type="HAMAP" id="MF_01589">
    <property type="entry name" value="Cx_SAM_synthase"/>
    <property type="match status" value="1"/>
</dbReference>
<evidence type="ECO:0000313" key="7">
    <source>
        <dbReference type="Proteomes" id="UP000254841"/>
    </source>
</evidence>
<feature type="domain" description="Methyltransferase" evidence="5">
    <location>
        <begin position="56"/>
        <end position="149"/>
    </location>
</feature>
<dbReference type="Gene3D" id="3.40.50.150">
    <property type="entry name" value="Vaccinia Virus protein VP39"/>
    <property type="match status" value="1"/>
</dbReference>
<dbReference type="Pfam" id="PF13649">
    <property type="entry name" value="Methyltransf_25"/>
    <property type="match status" value="1"/>
</dbReference>
<dbReference type="OrthoDB" id="5386938at2"/>
<dbReference type="PANTHER" id="PTHR43861">
    <property type="entry name" value="TRANS-ACONITATE 2-METHYLTRANSFERASE-RELATED"/>
    <property type="match status" value="1"/>
</dbReference>
<dbReference type="InterPro" id="IPR041698">
    <property type="entry name" value="Methyltransf_25"/>
</dbReference>
<dbReference type="InterPro" id="IPR029063">
    <property type="entry name" value="SAM-dependent_MTases_sf"/>
</dbReference>
<sequence length="233" mass="26348">MAKDRIFQSKKEQKFTFNDEVASVFDDMLARSIPYYKDTQQLCIDFLSTFARQGRIYDLGCSTGNTLLALREQVSGELIGLDSSQAMIDQATRKANAYNADICFMCADIMDFPYENAQGLIANYTLQFIRPPLRAKLLARLYNALESSGVLILSEKTISHSPHLDAQMISYYHQYKARNGYTKSEIAAKREALENVLVPYSLEENLALLKDAGFASVEVLFKWVNFATFIAVK</sequence>
<gene>
    <name evidence="3 6" type="primary">cmoA</name>
    <name evidence="6" type="ORF">NCTC12410_00375</name>
</gene>
<proteinExistence type="inferred from homology"/>
<dbReference type="RefSeq" id="WP_115010889.1">
    <property type="nucleotide sequence ID" value="NZ_UGHV01000001.1"/>
</dbReference>
<evidence type="ECO:0000313" key="6">
    <source>
        <dbReference type="EMBL" id="STO96561.1"/>
    </source>
</evidence>
<dbReference type="AlphaFoldDB" id="A0A377J256"/>
<comment type="function">
    <text evidence="3">Catalyzes the conversion of S-adenosyl-L-methionine (SAM) to carboxy-S-adenosyl-L-methionine (Cx-SAM).</text>
</comment>
<dbReference type="NCBIfam" id="TIGR00740">
    <property type="entry name" value="carboxy-S-adenosyl-L-methionine synthase CmoA"/>
    <property type="match status" value="1"/>
</dbReference>
<dbReference type="EMBL" id="UGHV01000001">
    <property type="protein sequence ID" value="STO96561.1"/>
    <property type="molecule type" value="Genomic_DNA"/>
</dbReference>
<name>A0A377J256_9HELI</name>
<dbReference type="GO" id="GO:0002098">
    <property type="term" value="P:tRNA wobble uridine modification"/>
    <property type="evidence" value="ECO:0007669"/>
    <property type="project" value="InterPro"/>
</dbReference>
<dbReference type="GO" id="GO:0016743">
    <property type="term" value="F:carboxyl- or carbamoyltransferase activity"/>
    <property type="evidence" value="ECO:0007669"/>
    <property type="project" value="UniProtKB-UniRule"/>
</dbReference>
<feature type="binding site" evidence="3 4">
    <location>
        <position position="123"/>
    </location>
    <ligand>
        <name>S-adenosyl-L-methionine</name>
        <dbReference type="ChEBI" id="CHEBI:59789"/>
    </ligand>
</feature>
<reference evidence="6 7" key="1">
    <citation type="submission" date="2018-06" db="EMBL/GenBank/DDBJ databases">
        <authorList>
            <consortium name="Pathogen Informatics"/>
            <person name="Doyle S."/>
        </authorList>
    </citation>
    <scope>NUCLEOTIDE SEQUENCE [LARGE SCALE GENOMIC DNA]</scope>
    <source>
        <strain evidence="6 7">NCTC12410</strain>
    </source>
</reference>
<feature type="binding site" evidence="3 4">
    <location>
        <begin position="60"/>
        <end position="62"/>
    </location>
    <ligand>
        <name>S-adenosyl-L-methionine</name>
        <dbReference type="ChEBI" id="CHEBI:59789"/>
    </ligand>
</feature>
<dbReference type="CDD" id="cd02440">
    <property type="entry name" value="AdoMet_MTases"/>
    <property type="match status" value="1"/>
</dbReference>
<dbReference type="InterPro" id="IPR005271">
    <property type="entry name" value="CmoA"/>
</dbReference>
<comment type="similarity">
    <text evidence="3">Belongs to the class I-like SAM-binding methyltransferase superfamily. Cx-SAM synthase family.</text>
</comment>
<feature type="binding site" evidence="3 4">
    <location>
        <position position="36"/>
    </location>
    <ligand>
        <name>S-adenosyl-L-methionine</name>
        <dbReference type="ChEBI" id="CHEBI:59789"/>
    </ligand>
</feature>
<dbReference type="GO" id="GO:1904047">
    <property type="term" value="F:S-adenosyl-L-methionine binding"/>
    <property type="evidence" value="ECO:0007669"/>
    <property type="project" value="UniProtKB-UniRule"/>
</dbReference>
<evidence type="ECO:0000256" key="4">
    <source>
        <dbReference type="PIRSR" id="PIRSR006325-1"/>
    </source>
</evidence>
<dbReference type="Proteomes" id="UP000254841">
    <property type="component" value="Unassembled WGS sequence"/>
</dbReference>
<dbReference type="GO" id="GO:0008168">
    <property type="term" value="F:methyltransferase activity"/>
    <property type="evidence" value="ECO:0007669"/>
    <property type="project" value="UniProtKB-KW"/>
</dbReference>
<keyword evidence="2 3" id="KW-0949">S-adenosyl-L-methionine</keyword>
<evidence type="ECO:0000256" key="2">
    <source>
        <dbReference type="ARBA" id="ARBA00022691"/>
    </source>
</evidence>
<evidence type="ECO:0000259" key="5">
    <source>
        <dbReference type="Pfam" id="PF13649"/>
    </source>
</evidence>
<dbReference type="PANTHER" id="PTHR43861:SF2">
    <property type="entry name" value="CARBOXY-S-ADENOSYL-L-METHIONINE SYNTHASE"/>
    <property type="match status" value="1"/>
</dbReference>
<dbReference type="EC" id="2.1.3.-" evidence="3"/>
<dbReference type="SUPFAM" id="SSF53335">
    <property type="entry name" value="S-adenosyl-L-methionine-dependent methyltransferases"/>
    <property type="match status" value="1"/>
</dbReference>